<reference evidence="3" key="1">
    <citation type="submission" date="2021-12" db="EMBL/GenBank/DDBJ databases">
        <title>Prjna785345.</title>
        <authorList>
            <person name="Rujirawat T."/>
            <person name="Krajaejun T."/>
        </authorList>
    </citation>
    <scope>NUCLEOTIDE SEQUENCE</scope>
    <source>
        <strain evidence="3">Pi057C3</strain>
    </source>
</reference>
<dbReference type="EMBL" id="JAKCXM010000015">
    <property type="protein sequence ID" value="KAJ0407985.1"/>
    <property type="molecule type" value="Genomic_DNA"/>
</dbReference>
<evidence type="ECO:0000313" key="3">
    <source>
        <dbReference type="EMBL" id="KAJ0407985.1"/>
    </source>
</evidence>
<dbReference type="GO" id="GO:0004674">
    <property type="term" value="F:protein serine/threonine kinase activity"/>
    <property type="evidence" value="ECO:0007669"/>
    <property type="project" value="TreeGrafter"/>
</dbReference>
<name>A0AAD5QC85_PYTIN</name>
<feature type="region of interest" description="Disordered" evidence="1">
    <location>
        <begin position="51"/>
        <end position="97"/>
    </location>
</feature>
<dbReference type="InterPro" id="IPR000719">
    <property type="entry name" value="Prot_kinase_dom"/>
</dbReference>
<dbReference type="InterPro" id="IPR011009">
    <property type="entry name" value="Kinase-like_dom_sf"/>
</dbReference>
<dbReference type="PROSITE" id="PS50011">
    <property type="entry name" value="PROTEIN_KINASE_DOM"/>
    <property type="match status" value="1"/>
</dbReference>
<comment type="caution">
    <text evidence="3">The sequence shown here is derived from an EMBL/GenBank/DDBJ whole genome shotgun (WGS) entry which is preliminary data.</text>
</comment>
<proteinExistence type="predicted"/>
<keyword evidence="4" id="KW-1185">Reference proteome</keyword>
<dbReference type="InterPro" id="IPR051681">
    <property type="entry name" value="Ser/Thr_Kinases-Pseudokinases"/>
</dbReference>
<accession>A0AAD5QC85</accession>
<organism evidence="3 4">
    <name type="scientific">Pythium insidiosum</name>
    <name type="common">Pythiosis disease agent</name>
    <dbReference type="NCBI Taxonomy" id="114742"/>
    <lineage>
        <taxon>Eukaryota</taxon>
        <taxon>Sar</taxon>
        <taxon>Stramenopiles</taxon>
        <taxon>Oomycota</taxon>
        <taxon>Peronosporomycetes</taxon>
        <taxon>Pythiales</taxon>
        <taxon>Pythiaceae</taxon>
        <taxon>Pythium</taxon>
    </lineage>
</organism>
<dbReference type="PANTHER" id="PTHR44329:SF214">
    <property type="entry name" value="PROTEIN KINASE DOMAIN-CONTAINING PROTEIN"/>
    <property type="match status" value="1"/>
</dbReference>
<evidence type="ECO:0000256" key="1">
    <source>
        <dbReference type="SAM" id="MobiDB-lite"/>
    </source>
</evidence>
<dbReference type="Proteomes" id="UP001209570">
    <property type="component" value="Unassembled WGS sequence"/>
</dbReference>
<protein>
    <recommendedName>
        <fullName evidence="2">Protein kinase domain-containing protein</fullName>
    </recommendedName>
</protein>
<dbReference type="PANTHER" id="PTHR44329">
    <property type="entry name" value="SERINE/THREONINE-PROTEIN KINASE TNNI3K-RELATED"/>
    <property type="match status" value="1"/>
</dbReference>
<evidence type="ECO:0000259" key="2">
    <source>
        <dbReference type="PROSITE" id="PS50011"/>
    </source>
</evidence>
<evidence type="ECO:0000313" key="4">
    <source>
        <dbReference type="Proteomes" id="UP001209570"/>
    </source>
</evidence>
<dbReference type="Gene3D" id="1.10.510.10">
    <property type="entry name" value="Transferase(Phosphotransferase) domain 1"/>
    <property type="match status" value="1"/>
</dbReference>
<dbReference type="GO" id="GO:0005524">
    <property type="term" value="F:ATP binding"/>
    <property type="evidence" value="ECO:0007669"/>
    <property type="project" value="InterPro"/>
</dbReference>
<feature type="domain" description="Protein kinase" evidence="2">
    <location>
        <begin position="1"/>
        <end position="149"/>
    </location>
</feature>
<dbReference type="Pfam" id="PF00069">
    <property type="entry name" value="Pkinase"/>
    <property type="match status" value="1"/>
</dbReference>
<gene>
    <name evidence="3" type="ORF">P43SY_000189</name>
</gene>
<dbReference type="SUPFAM" id="SSF56112">
    <property type="entry name" value="Protein kinase-like (PK-like)"/>
    <property type="match status" value="1"/>
</dbReference>
<feature type="compositionally biased region" description="Polar residues" evidence="1">
    <location>
        <begin position="63"/>
        <end position="78"/>
    </location>
</feature>
<sequence length="153" mass="16736">MTAGIGTSFWIAPEVLLGRDYDERADIFSFGVVLSELDTEDYPYWNDRSEAAAASAADADENMNAQQLCGNEGENQSAEPVHARPARVPRGGPAQQQQQILKMVASGEMRPRFSDSCPPSVLSLASLCLDADPSNRPTAAMIVYELQRMQQQQ</sequence>
<dbReference type="AlphaFoldDB" id="A0AAD5QC85"/>